<evidence type="ECO:0000313" key="3">
    <source>
        <dbReference type="EMBL" id="MST88814.1"/>
    </source>
</evidence>
<dbReference type="GO" id="GO:0005524">
    <property type="term" value="F:ATP binding"/>
    <property type="evidence" value="ECO:0007669"/>
    <property type="project" value="UniProtKB-KW"/>
</dbReference>
<reference evidence="3 4" key="1">
    <citation type="submission" date="2019-08" db="EMBL/GenBank/DDBJ databases">
        <title>In-depth cultivation of the pig gut microbiome towards novel bacterial diversity and tailored functional studies.</title>
        <authorList>
            <person name="Wylensek D."/>
            <person name="Hitch T.C.A."/>
            <person name="Clavel T."/>
        </authorList>
    </citation>
    <scope>NUCLEOTIDE SEQUENCE [LARGE SCALE GENOMIC DNA]</scope>
    <source>
        <strain evidence="3 4">CA-Schmier-601-WT-3</strain>
    </source>
</reference>
<feature type="domain" description="AAA" evidence="1">
    <location>
        <begin position="22"/>
        <end position="136"/>
    </location>
</feature>
<keyword evidence="3" id="KW-0547">Nucleotide-binding</keyword>
<organism evidence="3 4">
    <name type="scientific">Sharpea porci</name>
    <dbReference type="NCBI Taxonomy" id="2652286"/>
    <lineage>
        <taxon>Bacteria</taxon>
        <taxon>Bacillati</taxon>
        <taxon>Bacillota</taxon>
        <taxon>Erysipelotrichia</taxon>
        <taxon>Erysipelotrichales</taxon>
        <taxon>Coprobacillaceae</taxon>
        <taxon>Sharpea</taxon>
    </lineage>
</organism>
<proteinExistence type="predicted"/>
<dbReference type="Pfam" id="PF13635">
    <property type="entry name" value="DUF4143"/>
    <property type="match status" value="1"/>
</dbReference>
<evidence type="ECO:0000259" key="2">
    <source>
        <dbReference type="Pfam" id="PF13635"/>
    </source>
</evidence>
<dbReference type="PANTHER" id="PTHR43566:SF2">
    <property type="entry name" value="DUF4143 DOMAIN-CONTAINING PROTEIN"/>
    <property type="match status" value="1"/>
</dbReference>
<accession>A0A844FT12</accession>
<dbReference type="PANTHER" id="PTHR43566">
    <property type="entry name" value="CONSERVED PROTEIN"/>
    <property type="match status" value="1"/>
</dbReference>
<protein>
    <submittedName>
        <fullName evidence="3">ATP-binding protein</fullName>
    </submittedName>
</protein>
<feature type="domain" description="DUF4143" evidence="2">
    <location>
        <begin position="203"/>
        <end position="367"/>
    </location>
</feature>
<dbReference type="SUPFAM" id="SSF52540">
    <property type="entry name" value="P-loop containing nucleoside triphosphate hydrolases"/>
    <property type="match status" value="1"/>
</dbReference>
<comment type="caution">
    <text evidence="3">The sequence shown here is derived from an EMBL/GenBank/DDBJ whole genome shotgun (WGS) entry which is preliminary data.</text>
</comment>
<sequence>MNEYKKRIADNIIKKKLQGIGAVLIEGPKLCGKTTTAEQAAASVLYMANSDEREQNLQLAKLKPSLLLQGETPRLIDEWQIAPEIWDAVRFEVDHRKEFGQFILTGSAVPADRSKIFHSGTGRIAWVKMRTMSLYESGDSSGGISLKQLFDGKEDLFDMNQKDDIEEIAYLSCRGGWPTALNVDKSIALDRAYDYYDAVVNIDISRVDGVNRESERAKRLMRSYARFQGSQTSYEAMKEDIRANDSENLTTNTIVSYVNALKKIFVIEDMPAWNPNIRSKSAIRTTDTRYFVDPSIAVSALGLGPYDLIRDLNTFGFIFEAMCIRDLRVYADALEGTVYHYRDKSGLECDSVIHLRDGRYGLIEIKLGGDDNIEHGAKTLKKLKDTIDTDRMKEPSFMMVLVGKGKYAYRRDDGVYVVPITCLKD</sequence>
<dbReference type="AlphaFoldDB" id="A0A844FT12"/>
<evidence type="ECO:0000259" key="1">
    <source>
        <dbReference type="Pfam" id="PF13173"/>
    </source>
</evidence>
<name>A0A844FT12_9FIRM</name>
<keyword evidence="3" id="KW-0067">ATP-binding</keyword>
<keyword evidence="4" id="KW-1185">Reference proteome</keyword>
<gene>
    <name evidence="3" type="ORF">FYJ79_04355</name>
</gene>
<dbReference type="Proteomes" id="UP000442619">
    <property type="component" value="Unassembled WGS sequence"/>
</dbReference>
<dbReference type="EMBL" id="VUNM01000006">
    <property type="protein sequence ID" value="MST88814.1"/>
    <property type="molecule type" value="Genomic_DNA"/>
</dbReference>
<evidence type="ECO:0000313" key="4">
    <source>
        <dbReference type="Proteomes" id="UP000442619"/>
    </source>
</evidence>
<dbReference type="InterPro" id="IPR027417">
    <property type="entry name" value="P-loop_NTPase"/>
</dbReference>
<dbReference type="Pfam" id="PF13173">
    <property type="entry name" value="AAA_14"/>
    <property type="match status" value="1"/>
</dbReference>
<dbReference type="InterPro" id="IPR041682">
    <property type="entry name" value="AAA_14"/>
</dbReference>
<dbReference type="InterPro" id="IPR025420">
    <property type="entry name" value="DUF4143"/>
</dbReference>